<dbReference type="AlphaFoldDB" id="A0AB37U9C2"/>
<protein>
    <submittedName>
        <fullName evidence="2">Crotonase</fullName>
    </submittedName>
</protein>
<dbReference type="InterPro" id="IPR001753">
    <property type="entry name" value="Enoyl-CoA_hydra/iso"/>
</dbReference>
<organism evidence="2 3">
    <name type="scientific">Chroococcidiopsis cubana SAG 39.79</name>
    <dbReference type="NCBI Taxonomy" id="388085"/>
    <lineage>
        <taxon>Bacteria</taxon>
        <taxon>Bacillati</taxon>
        <taxon>Cyanobacteriota</taxon>
        <taxon>Cyanophyceae</taxon>
        <taxon>Chroococcidiopsidales</taxon>
        <taxon>Chroococcidiopsidaceae</taxon>
        <taxon>Chroococcidiopsis</taxon>
    </lineage>
</organism>
<dbReference type="InterPro" id="IPR029045">
    <property type="entry name" value="ClpP/crotonase-like_dom_sf"/>
</dbReference>
<keyword evidence="3" id="KW-1185">Reference proteome</keyword>
<dbReference type="Proteomes" id="UP000282574">
    <property type="component" value="Unassembled WGS sequence"/>
</dbReference>
<reference evidence="2 3" key="1">
    <citation type="journal article" date="2019" name="Genome Biol. Evol.">
        <title>Day and night: Metabolic profiles and evolutionary relationships of six axenic non-marine cyanobacteria.</title>
        <authorList>
            <person name="Will S.E."/>
            <person name="Henke P."/>
            <person name="Boedeker C."/>
            <person name="Huang S."/>
            <person name="Brinkmann H."/>
            <person name="Rohde M."/>
            <person name="Jarek M."/>
            <person name="Friedl T."/>
            <person name="Seufert S."/>
            <person name="Schumacher M."/>
            <person name="Overmann J."/>
            <person name="Neumann-Schaal M."/>
            <person name="Petersen J."/>
        </authorList>
    </citation>
    <scope>NUCLEOTIDE SEQUENCE [LARGE SCALE GENOMIC DNA]</scope>
    <source>
        <strain evidence="2 3">SAG 39.79</strain>
    </source>
</reference>
<dbReference type="PANTHER" id="PTHR43802">
    <property type="entry name" value="ENOYL-COA HYDRATASE"/>
    <property type="match status" value="1"/>
</dbReference>
<evidence type="ECO:0000313" key="2">
    <source>
        <dbReference type="EMBL" id="RUT01442.1"/>
    </source>
</evidence>
<gene>
    <name evidence="2" type="ORF">DSM107010_65360</name>
</gene>
<accession>A0AB37U9C2</accession>
<dbReference type="CDD" id="cd06558">
    <property type="entry name" value="crotonase-like"/>
    <property type="match status" value="1"/>
</dbReference>
<dbReference type="RefSeq" id="WP_106168958.1">
    <property type="nucleotide sequence ID" value="NZ_JAVKZF010000004.1"/>
</dbReference>
<dbReference type="PANTHER" id="PTHR43802:SF1">
    <property type="entry name" value="IP11341P-RELATED"/>
    <property type="match status" value="1"/>
</dbReference>
<evidence type="ECO:0000313" key="3">
    <source>
        <dbReference type="Proteomes" id="UP000282574"/>
    </source>
</evidence>
<evidence type="ECO:0000256" key="1">
    <source>
        <dbReference type="ARBA" id="ARBA00005254"/>
    </source>
</evidence>
<dbReference type="Gene3D" id="3.90.226.10">
    <property type="entry name" value="2-enoyl-CoA Hydratase, Chain A, domain 1"/>
    <property type="match status" value="1"/>
</dbReference>
<comment type="similarity">
    <text evidence="1">Belongs to the enoyl-CoA hydratase/isomerase family.</text>
</comment>
<comment type="caution">
    <text evidence="2">The sequence shown here is derived from an EMBL/GenBank/DDBJ whole genome shotgun (WGS) entry which is preliminary data.</text>
</comment>
<dbReference type="SUPFAM" id="SSF52096">
    <property type="entry name" value="ClpP/crotonase"/>
    <property type="match status" value="1"/>
</dbReference>
<name>A0AB37U9C2_9CYAN</name>
<proteinExistence type="inferred from homology"/>
<sequence length="246" mass="26910">MERHDGILEVALHTNGNPMIFSKTVHDELGFAFADVAADRENKVVVLTGTGDRFCTDFDPESFKSFNGLGDNITASGWDQTIWRGRHNIRNLLDVPVPMIGVVNGPATVHCELPLLCDIVLSSDTAVFQDASHFGNGVVPGDGIQVAMLLLMGLNRGRYFFLTEQKLSATEALDLGLVNEVLPPEHLMPRAREIAARIAKLPPLSLRYARTLLTVQLRQLMDMGVGYGLALEGLSAIDLPNYQKGE</sequence>
<dbReference type="EMBL" id="RSCK01000125">
    <property type="protein sequence ID" value="RUT01442.1"/>
    <property type="molecule type" value="Genomic_DNA"/>
</dbReference>
<dbReference type="GO" id="GO:0003824">
    <property type="term" value="F:catalytic activity"/>
    <property type="evidence" value="ECO:0007669"/>
    <property type="project" value="UniProtKB-ARBA"/>
</dbReference>
<dbReference type="Pfam" id="PF00378">
    <property type="entry name" value="ECH_1"/>
    <property type="match status" value="1"/>
</dbReference>